<sequence length="419" mass="47582">MRINFIYVCLLAVSCAGPAEKKEPATSYAISEQGISETVLENYLKRSVTMAEFLTVDPYCVDVTYPAKADDIRLINNIGAKFIGRAIYRWGKEDMINQAGWLDSAALLVKAVHAQDSTVIFQGAIFECVTKKVNTVAVPDWAFQLMELPVEQRNFRYDSMLNKEGKYVNQWAPGSSVPDITRPETKLWMIFLAAKYINLGCEALHYGQIDLMGMADAGYGEWAKYLAKVRTYARQHARRQWVLMDAHTPYGGMVINDTSLLDFNAFPLRIKEVVDSPMQGVLQKGYLDAIYGRSKACVTPSGWRSEELPYLVELDNFGASPNPGKPDTASHFAWGYDEITWFYLQPQEYRKQWLWYAQRWINDNDQTGYLEMPVSRLIDQGQGKPIIKNRANTPSAAVPDGMDLEETIKAIWQQETRKS</sequence>
<dbReference type="Proteomes" id="UP001220610">
    <property type="component" value="Chromosome"/>
</dbReference>
<dbReference type="AlphaFoldDB" id="A0AAJ5WXA5"/>
<dbReference type="PROSITE" id="PS51257">
    <property type="entry name" value="PROKAR_LIPOPROTEIN"/>
    <property type="match status" value="1"/>
</dbReference>
<organism evidence="1 2">
    <name type="scientific">Candidatus Pseudobacter hemicellulosilyticus</name>
    <dbReference type="NCBI Taxonomy" id="3121375"/>
    <lineage>
        <taxon>Bacteria</taxon>
        <taxon>Pseudomonadati</taxon>
        <taxon>Bacteroidota</taxon>
        <taxon>Chitinophagia</taxon>
        <taxon>Chitinophagales</taxon>
        <taxon>Chitinophagaceae</taxon>
        <taxon>Pseudobacter</taxon>
    </lineage>
</organism>
<reference evidence="1" key="1">
    <citation type="submission" date="2023-03" db="EMBL/GenBank/DDBJ databases">
        <title>Andean soil-derived lignocellulolytic bacterial consortium as a source of novel taxa and putative plastic-active enzymes.</title>
        <authorList>
            <person name="Diaz-Garcia L."/>
            <person name="Chuvochina M."/>
            <person name="Feuerriegel G."/>
            <person name="Bunk B."/>
            <person name="Sproer C."/>
            <person name="Streit W.R."/>
            <person name="Rodriguez L.M."/>
            <person name="Overmann J."/>
            <person name="Jimenez D.J."/>
        </authorList>
    </citation>
    <scope>NUCLEOTIDE SEQUENCE</scope>
    <source>
        <strain evidence="1">MAG 7</strain>
    </source>
</reference>
<name>A0AAJ5WXA5_9BACT</name>
<gene>
    <name evidence="1" type="ORF">P0Y53_00830</name>
</gene>
<dbReference type="EMBL" id="CP119311">
    <property type="protein sequence ID" value="WEK36030.1"/>
    <property type="molecule type" value="Genomic_DNA"/>
</dbReference>
<evidence type="ECO:0000313" key="2">
    <source>
        <dbReference type="Proteomes" id="UP001220610"/>
    </source>
</evidence>
<proteinExistence type="predicted"/>
<protein>
    <submittedName>
        <fullName evidence="1">Uncharacterized protein</fullName>
    </submittedName>
</protein>
<evidence type="ECO:0000313" key="1">
    <source>
        <dbReference type="EMBL" id="WEK36030.1"/>
    </source>
</evidence>
<accession>A0AAJ5WXA5</accession>